<reference evidence="2" key="1">
    <citation type="submission" date="2020-05" db="UniProtKB">
        <authorList>
            <consortium name="EnsemblMetazoa"/>
        </authorList>
    </citation>
    <scope>IDENTIFICATION</scope>
    <source>
        <strain evidence="2">MAF</strain>
    </source>
</reference>
<dbReference type="VEuPathDB" id="VectorBase:AMEM005272"/>
<dbReference type="PANTHER" id="PTHR28598:SF1">
    <property type="entry name" value="STAGA COMPLEX 65 SUBUNIT GAMMA"/>
    <property type="match status" value="1"/>
</dbReference>
<dbReference type="VEuPathDB" id="VectorBase:AMEM21_007793"/>
<organism evidence="2 3">
    <name type="scientific">Anopheles merus</name>
    <name type="common">Mosquito</name>
    <dbReference type="NCBI Taxonomy" id="30066"/>
    <lineage>
        <taxon>Eukaryota</taxon>
        <taxon>Metazoa</taxon>
        <taxon>Ecdysozoa</taxon>
        <taxon>Arthropoda</taxon>
        <taxon>Hexapoda</taxon>
        <taxon>Insecta</taxon>
        <taxon>Pterygota</taxon>
        <taxon>Neoptera</taxon>
        <taxon>Endopterygota</taxon>
        <taxon>Diptera</taxon>
        <taxon>Nematocera</taxon>
        <taxon>Culicoidea</taxon>
        <taxon>Culicidae</taxon>
        <taxon>Anophelinae</taxon>
        <taxon>Anopheles</taxon>
    </lineage>
</organism>
<keyword evidence="3" id="KW-1185">Reference proteome</keyword>
<protein>
    <recommendedName>
        <fullName evidence="4">Bromodomain associated domain-containing protein</fullName>
    </recommendedName>
</protein>
<dbReference type="GO" id="GO:0003713">
    <property type="term" value="F:transcription coactivator activity"/>
    <property type="evidence" value="ECO:0007669"/>
    <property type="project" value="TreeGrafter"/>
</dbReference>
<dbReference type="GO" id="GO:0000124">
    <property type="term" value="C:SAGA complex"/>
    <property type="evidence" value="ECO:0007669"/>
    <property type="project" value="InterPro"/>
</dbReference>
<proteinExistence type="predicted"/>
<dbReference type="AlphaFoldDB" id="A0A182UXD5"/>
<evidence type="ECO:0000256" key="1">
    <source>
        <dbReference type="SAM" id="MobiDB-lite"/>
    </source>
</evidence>
<name>A0A182UXD5_ANOME</name>
<evidence type="ECO:0008006" key="4">
    <source>
        <dbReference type="Google" id="ProtNLM"/>
    </source>
</evidence>
<dbReference type="PANTHER" id="PTHR28598">
    <property type="entry name" value="STAGA COMPLEX 65 SUBUNIT GAMMA"/>
    <property type="match status" value="1"/>
</dbReference>
<dbReference type="InterPro" id="IPR039460">
    <property type="entry name" value="SUPT7L/Spt7"/>
</dbReference>
<sequence>MKRNHWGKLADGSDDRKELDANDLVLTMSKMDKFQQIKLPYTITREKRVPLKNPLVTQTVEVMKQTEMIQTLIDTYSTKSGCNYILNPCQLMPTVHFPASNVVDLTRMEKITRPFWFVLPDETPFTRGDRRNYVKLSKPVVLQALRKAACGLLCMEGFSEINESALIMIVDGLDQYLRLLTSALRSARSEQDEEIGPVPTLAMVQRMCHGIGRAPVYQLHNYYKKLMTKNRDEVREFKDIYQEYDRLLQENQLSVQNMQKLGDLKEEDYMSFLDPQSHSSNGTTMDGTAMNIINFINGETVNGFKDILEGELLENSSTQDSSDQMQNQQFYQADSSSQGGTVESEAEAEMMSLYFYVRRGMFVWSVTASPAIIVAVDVPLSSSSASRPISTTLLLAVGWAATSAVAMTCLGEPVASADSLVRLRCSRPTLSSVAAAAASSSAAPS</sequence>
<dbReference type="STRING" id="30066.A0A182UXD5"/>
<evidence type="ECO:0000313" key="2">
    <source>
        <dbReference type="EnsemblMetazoa" id="AMEM005272-PA"/>
    </source>
</evidence>
<accession>A0A182UXD5</accession>
<feature type="region of interest" description="Disordered" evidence="1">
    <location>
        <begin position="316"/>
        <end position="343"/>
    </location>
</feature>
<dbReference type="EnsemblMetazoa" id="AMEM005272-RA">
    <property type="protein sequence ID" value="AMEM005272-PA"/>
    <property type="gene ID" value="AMEM005272"/>
</dbReference>
<dbReference type="CDD" id="cd06847">
    <property type="entry name" value="HFD_SUPT7L"/>
    <property type="match status" value="1"/>
</dbReference>
<feature type="compositionally biased region" description="Polar residues" evidence="1">
    <location>
        <begin position="316"/>
        <end position="341"/>
    </location>
</feature>
<evidence type="ECO:0000313" key="3">
    <source>
        <dbReference type="Proteomes" id="UP000075903"/>
    </source>
</evidence>
<dbReference type="Proteomes" id="UP000075903">
    <property type="component" value="Unassembled WGS sequence"/>
</dbReference>